<keyword evidence="4 14" id="KW-0645">Protease</keyword>
<dbReference type="PANTHER" id="PTHR39188:SF3">
    <property type="entry name" value="STAGE IV SPORULATION PROTEIN FB"/>
    <property type="match status" value="1"/>
</dbReference>
<protein>
    <recommendedName>
        <fullName evidence="14">Zinc metalloprotease</fullName>
    </recommendedName>
</protein>
<feature type="active site" evidence="15">
    <location>
        <position position="69"/>
    </location>
</feature>
<feature type="binding site" evidence="16">
    <location>
        <position position="72"/>
    </location>
    <ligand>
        <name>Zn(2+)</name>
        <dbReference type="ChEBI" id="CHEBI:29105"/>
        <note>catalytic</note>
    </ligand>
</feature>
<evidence type="ECO:0000256" key="10">
    <source>
        <dbReference type="ARBA" id="ARBA00022989"/>
    </source>
</evidence>
<dbReference type="CDD" id="cd06164">
    <property type="entry name" value="S2P-M50_SpoIVFB_CBS"/>
    <property type="match status" value="1"/>
</dbReference>
<dbReference type="GeneID" id="300655277"/>
<dbReference type="SUPFAM" id="SSF54631">
    <property type="entry name" value="CBS-domain pair"/>
    <property type="match status" value="1"/>
</dbReference>
<feature type="binding site" evidence="16">
    <location>
        <position position="68"/>
    </location>
    <ligand>
        <name>Zn(2+)</name>
        <dbReference type="ChEBI" id="CHEBI:29105"/>
        <note>catalytic</note>
    </ligand>
</feature>
<dbReference type="InterPro" id="IPR046342">
    <property type="entry name" value="CBS_dom_sf"/>
</dbReference>
<feature type="transmembrane region" description="Helical" evidence="14">
    <location>
        <begin position="20"/>
        <end position="38"/>
    </location>
</feature>
<feature type="transmembrane region" description="Helical" evidence="14">
    <location>
        <begin position="108"/>
        <end position="132"/>
    </location>
</feature>
<gene>
    <name evidence="19" type="ORF">GTQ45_05890</name>
</gene>
<evidence type="ECO:0000256" key="8">
    <source>
        <dbReference type="ARBA" id="ARBA00022801"/>
    </source>
</evidence>
<evidence type="ECO:0000256" key="14">
    <source>
        <dbReference type="PIRNR" id="PIRNR006404"/>
    </source>
</evidence>
<reference evidence="19 20" key="1">
    <citation type="journal article" date="2016" name="Int. J. Syst. Evol. Microbiol.">
        <title>Pyruvatibacter mobilis gen. nov., sp. nov., a marine bacterium from the culture broth of Picochlorum sp. 122.</title>
        <authorList>
            <person name="Wang G."/>
            <person name="Tang M."/>
            <person name="Wu H."/>
            <person name="Dai S."/>
            <person name="Li T."/>
            <person name="Chen C."/>
            <person name="He H."/>
            <person name="Fan J."/>
            <person name="Xiang W."/>
            <person name="Li X."/>
        </authorList>
    </citation>
    <scope>NUCLEOTIDE SEQUENCE [LARGE SCALE GENOMIC DNA]</scope>
    <source>
        <strain evidence="19 20">GYP-11</strain>
    </source>
</reference>
<feature type="transmembrane region" description="Helical" evidence="14">
    <location>
        <begin position="50"/>
        <end position="67"/>
    </location>
</feature>
<keyword evidence="12 17" id="KW-0129">CBS domain</keyword>
<dbReference type="Proteomes" id="UP000470384">
    <property type="component" value="Unassembled WGS sequence"/>
</dbReference>
<dbReference type="EMBL" id="WXYQ01000005">
    <property type="protein sequence ID" value="NBG95257.1"/>
    <property type="molecule type" value="Genomic_DNA"/>
</dbReference>
<keyword evidence="10 14" id="KW-1133">Transmembrane helix</keyword>
<keyword evidence="6 14" id="KW-0479">Metal-binding</keyword>
<dbReference type="GO" id="GO:0006508">
    <property type="term" value="P:proteolysis"/>
    <property type="evidence" value="ECO:0007669"/>
    <property type="project" value="UniProtKB-KW"/>
</dbReference>
<feature type="domain" description="CBS" evidence="18">
    <location>
        <begin position="253"/>
        <end position="309"/>
    </location>
</feature>
<proteinExistence type="inferred from homology"/>
<evidence type="ECO:0000259" key="18">
    <source>
        <dbReference type="PROSITE" id="PS51371"/>
    </source>
</evidence>
<dbReference type="RefSeq" id="WP_160587278.1">
    <property type="nucleotide sequence ID" value="NZ_BMHN01000001.1"/>
</dbReference>
<evidence type="ECO:0000256" key="16">
    <source>
        <dbReference type="PIRSR" id="PIRSR006404-2"/>
    </source>
</evidence>
<keyword evidence="8 14" id="KW-0378">Hydrolase</keyword>
<comment type="subcellular location">
    <subcellularLocation>
        <location evidence="1 14">Cell membrane</location>
        <topology evidence="1 14">Multi-pass membrane protein</topology>
    </subcellularLocation>
</comment>
<keyword evidence="11 14" id="KW-0482">Metalloprotease</keyword>
<evidence type="ECO:0000256" key="1">
    <source>
        <dbReference type="ARBA" id="ARBA00004651"/>
    </source>
</evidence>
<dbReference type="GO" id="GO:0008237">
    <property type="term" value="F:metallopeptidase activity"/>
    <property type="evidence" value="ECO:0007669"/>
    <property type="project" value="UniProtKB-UniRule"/>
</dbReference>
<dbReference type="GO" id="GO:0005886">
    <property type="term" value="C:plasma membrane"/>
    <property type="evidence" value="ECO:0007669"/>
    <property type="project" value="UniProtKB-SubCell"/>
</dbReference>
<comment type="similarity">
    <text evidence="2 14">Belongs to the peptidase M50B family.</text>
</comment>
<evidence type="ECO:0000313" key="20">
    <source>
        <dbReference type="Proteomes" id="UP000470384"/>
    </source>
</evidence>
<dbReference type="PANTHER" id="PTHR39188">
    <property type="entry name" value="MEMBRANE-ASSOCIATED ZINC METALLOPROTEASE M50B"/>
    <property type="match status" value="1"/>
</dbReference>
<comment type="caution">
    <text evidence="19">The sequence shown here is derived from an EMBL/GenBank/DDBJ whole genome shotgun (WGS) entry which is preliminary data.</text>
</comment>
<name>A0A845Q9Z9_9HYPH</name>
<keyword evidence="9 14" id="KW-0862">Zinc</keyword>
<evidence type="ECO:0000256" key="12">
    <source>
        <dbReference type="ARBA" id="ARBA00023122"/>
    </source>
</evidence>
<keyword evidence="3 14" id="KW-1003">Cell membrane</keyword>
<dbReference type="Pfam" id="PF02163">
    <property type="entry name" value="Peptidase_M50"/>
    <property type="match status" value="2"/>
</dbReference>
<evidence type="ECO:0000256" key="17">
    <source>
        <dbReference type="PROSITE-ProRule" id="PRU00703"/>
    </source>
</evidence>
<keyword evidence="13 14" id="KW-0472">Membrane</keyword>
<evidence type="ECO:0000256" key="9">
    <source>
        <dbReference type="ARBA" id="ARBA00022833"/>
    </source>
</evidence>
<dbReference type="InterPro" id="IPR008915">
    <property type="entry name" value="Peptidase_M50"/>
</dbReference>
<evidence type="ECO:0000256" key="5">
    <source>
        <dbReference type="ARBA" id="ARBA00022692"/>
    </source>
</evidence>
<dbReference type="PROSITE" id="PS51371">
    <property type="entry name" value="CBS"/>
    <property type="match status" value="1"/>
</dbReference>
<dbReference type="Pfam" id="PF00571">
    <property type="entry name" value="CBS"/>
    <property type="match status" value="2"/>
</dbReference>
<evidence type="ECO:0000256" key="7">
    <source>
        <dbReference type="ARBA" id="ARBA00022737"/>
    </source>
</evidence>
<evidence type="ECO:0000256" key="15">
    <source>
        <dbReference type="PIRSR" id="PIRSR006404-1"/>
    </source>
</evidence>
<dbReference type="GO" id="GO:0046872">
    <property type="term" value="F:metal ion binding"/>
    <property type="evidence" value="ECO:0007669"/>
    <property type="project" value="UniProtKB-UniRule"/>
</dbReference>
<organism evidence="19 20">
    <name type="scientific">Pyruvatibacter mobilis</name>
    <dbReference type="NCBI Taxonomy" id="1712261"/>
    <lineage>
        <taxon>Bacteria</taxon>
        <taxon>Pseudomonadati</taxon>
        <taxon>Pseudomonadota</taxon>
        <taxon>Alphaproteobacteria</taxon>
        <taxon>Hyphomicrobiales</taxon>
        <taxon>Parvibaculaceae</taxon>
        <taxon>Pyruvatibacter</taxon>
    </lineage>
</organism>
<dbReference type="AlphaFoldDB" id="A0A845Q9Z9"/>
<evidence type="ECO:0000256" key="4">
    <source>
        <dbReference type="ARBA" id="ARBA00022670"/>
    </source>
</evidence>
<keyword evidence="5 14" id="KW-0812">Transmembrane</keyword>
<accession>A0A845Q9Z9</accession>
<dbReference type="InterPro" id="IPR016483">
    <property type="entry name" value="UCP006404_Pept_M50_CBS"/>
</dbReference>
<comment type="cofactor">
    <cofactor evidence="14 16">
        <name>Zn(2+)</name>
        <dbReference type="ChEBI" id="CHEBI:29105"/>
    </cofactor>
    <text evidence="14 16">Binds 1 zinc ion per subunit.</text>
</comment>
<feature type="transmembrane region" description="Helical" evidence="14">
    <location>
        <begin position="201"/>
        <end position="227"/>
    </location>
</feature>
<dbReference type="PIRSF" id="PIRSF006404">
    <property type="entry name" value="UCP006404_Pept_M50_CBS"/>
    <property type="match status" value="1"/>
</dbReference>
<sequence>MFGKNLTLGRILGIEIRINVSWLFIAMLLSWALARGYFPAVHEGLQQIDYWSMGIVAVVGLFLSILLHELAHSVVAKAFGQDIKSITLWMLGGMAEMRDEPPSPRAEFLMAIAGPAASFVLAGLFHALGAALGGDGSMALAGIVAVYLGKLNLILAIFNLVPAFPLDGGRVARAALWAWTGDFTRATATAARMGSLFGLGLILLGVFALLAGGDLSGLWLVILGLFIRFAADASQARAETQHALEGEPLRRVMVPDPVVVAPGLTVAELIDGYIYRHAFEFFPVVEAGRLVGSVSLHEVRTVPPHARETTRVADILRPMTRDCVIAADASAAEALAHMQGTKRTLLMVVDGPRLVGVIALRDIMRLVSLKSVLAGTAHGD</sequence>
<feature type="binding site" evidence="16">
    <location>
        <position position="167"/>
    </location>
    <ligand>
        <name>Zn(2+)</name>
        <dbReference type="ChEBI" id="CHEBI:29105"/>
        <note>catalytic</note>
    </ligand>
</feature>
<keyword evidence="7" id="KW-0677">Repeat</keyword>
<evidence type="ECO:0000256" key="2">
    <source>
        <dbReference type="ARBA" id="ARBA00007931"/>
    </source>
</evidence>
<evidence type="ECO:0000256" key="13">
    <source>
        <dbReference type="ARBA" id="ARBA00023136"/>
    </source>
</evidence>
<dbReference type="Gene3D" id="3.10.580.10">
    <property type="entry name" value="CBS-domain"/>
    <property type="match status" value="2"/>
</dbReference>
<evidence type="ECO:0000256" key="3">
    <source>
        <dbReference type="ARBA" id="ARBA00022475"/>
    </source>
</evidence>
<evidence type="ECO:0000256" key="6">
    <source>
        <dbReference type="ARBA" id="ARBA00022723"/>
    </source>
</evidence>
<keyword evidence="20" id="KW-1185">Reference proteome</keyword>
<dbReference type="OrthoDB" id="9781963at2"/>
<dbReference type="InterPro" id="IPR000644">
    <property type="entry name" value="CBS_dom"/>
</dbReference>
<feature type="transmembrane region" description="Helical" evidence="14">
    <location>
        <begin position="138"/>
        <end position="161"/>
    </location>
</feature>
<evidence type="ECO:0000256" key="11">
    <source>
        <dbReference type="ARBA" id="ARBA00023049"/>
    </source>
</evidence>
<evidence type="ECO:0000313" key="19">
    <source>
        <dbReference type="EMBL" id="NBG95257.1"/>
    </source>
</evidence>